<name>A0A8H4V7B4_9HYPO</name>
<proteinExistence type="inferred from homology"/>
<evidence type="ECO:0000313" key="10">
    <source>
        <dbReference type="Proteomes" id="UP000557566"/>
    </source>
</evidence>
<evidence type="ECO:0000256" key="2">
    <source>
        <dbReference type="ARBA" id="ARBA00010741"/>
    </source>
</evidence>
<comment type="similarity">
    <text evidence="2">Belongs to the mitochondrion-specific ribosomal protein mL67 family.</text>
</comment>
<dbReference type="Pfam" id="PF12829">
    <property type="entry name" value="Mhr1"/>
    <property type="match status" value="1"/>
</dbReference>
<dbReference type="InterPro" id="IPR024629">
    <property type="entry name" value="Ribosomal_mL67"/>
</dbReference>
<evidence type="ECO:0000256" key="6">
    <source>
        <dbReference type="ARBA" id="ARBA00023163"/>
    </source>
</evidence>
<gene>
    <name evidence="9" type="ORF">G6O67_002244</name>
</gene>
<evidence type="ECO:0000256" key="4">
    <source>
        <dbReference type="ARBA" id="ARBA00023015"/>
    </source>
</evidence>
<dbReference type="PANTHER" id="PTHR28184">
    <property type="entry name" value="MITOCHONDRIAL HOMOLOGOUS RECOMBINATION PROTEIN 1"/>
    <property type="match status" value="1"/>
</dbReference>
<dbReference type="OrthoDB" id="5333655at2759"/>
<dbReference type="GO" id="GO:0000150">
    <property type="term" value="F:DNA strand exchange activity"/>
    <property type="evidence" value="ECO:0007669"/>
    <property type="project" value="InterPro"/>
</dbReference>
<evidence type="ECO:0000313" key="9">
    <source>
        <dbReference type="EMBL" id="KAF4510351.1"/>
    </source>
</evidence>
<comment type="subcellular location">
    <subcellularLocation>
        <location evidence="1">Mitochondrion</location>
    </subcellularLocation>
</comment>
<keyword evidence="3" id="KW-0689">Ribosomal protein</keyword>
<sequence>MNAAPPGARLGLLPSLLRTCVRQAHTAPARRPAPKGYPKPEGHGENIWVFTHRRTEQVIFSFKDRLDGFHDLKQLPFNGKQTKPSKLRKDYWSPMAKIQFPAGMGSVGRSVFQKLRELKHLHEVSWPDEFRYKAPSEYTQEDERKIADEKEKGKVYQPIRTKADRGNALNAQKKNVIADMAVVLAGKGAGNKLAVAESASKGAGNKLAVAESKEAASGDELVAVTVKWSNDQDMGFAEAWSSNVTHALFEEPAYMSNLVPKQQVAEVPTEEVKVEA</sequence>
<keyword evidence="7" id="KW-0687">Ribonucleoprotein</keyword>
<dbReference type="GO" id="GO:0003697">
    <property type="term" value="F:single-stranded DNA binding"/>
    <property type="evidence" value="ECO:0007669"/>
    <property type="project" value="InterPro"/>
</dbReference>
<evidence type="ECO:0000256" key="5">
    <source>
        <dbReference type="ARBA" id="ARBA00023128"/>
    </source>
</evidence>
<dbReference type="AlphaFoldDB" id="A0A8H4V7B4"/>
<protein>
    <recommendedName>
        <fullName evidence="8">Large ribosomal subunit protein mL67</fullName>
    </recommendedName>
</protein>
<dbReference type="PANTHER" id="PTHR28184:SF1">
    <property type="entry name" value="LARGE RIBOSOMAL SUBUNIT PROTEIN ML67"/>
    <property type="match status" value="1"/>
</dbReference>
<dbReference type="GO" id="GO:0005739">
    <property type="term" value="C:mitochondrion"/>
    <property type="evidence" value="ECO:0007669"/>
    <property type="project" value="UniProtKB-SubCell"/>
</dbReference>
<keyword evidence="10" id="KW-1185">Reference proteome</keyword>
<accession>A0A8H4V7B4</accession>
<evidence type="ECO:0000256" key="8">
    <source>
        <dbReference type="ARBA" id="ARBA00035185"/>
    </source>
</evidence>
<evidence type="ECO:0000256" key="3">
    <source>
        <dbReference type="ARBA" id="ARBA00022980"/>
    </source>
</evidence>
<reference evidence="9 10" key="1">
    <citation type="journal article" date="2020" name="Genome Biol. Evol.">
        <title>A new high-quality draft genome assembly of the Chinese cordyceps Ophiocordyceps sinensis.</title>
        <authorList>
            <person name="Shu R."/>
            <person name="Zhang J."/>
            <person name="Meng Q."/>
            <person name="Zhang H."/>
            <person name="Zhou G."/>
            <person name="Li M."/>
            <person name="Wu P."/>
            <person name="Zhao Y."/>
            <person name="Chen C."/>
            <person name="Qin Q."/>
        </authorList>
    </citation>
    <scope>NUCLEOTIDE SEQUENCE [LARGE SCALE GENOMIC DNA]</scope>
    <source>
        <strain evidence="9 10">IOZ07</strain>
    </source>
</reference>
<dbReference type="EMBL" id="JAAVMX010000003">
    <property type="protein sequence ID" value="KAF4510351.1"/>
    <property type="molecule type" value="Genomic_DNA"/>
</dbReference>
<dbReference type="Proteomes" id="UP000557566">
    <property type="component" value="Unassembled WGS sequence"/>
</dbReference>
<organism evidence="9 10">
    <name type="scientific">Ophiocordyceps sinensis</name>
    <dbReference type="NCBI Taxonomy" id="72228"/>
    <lineage>
        <taxon>Eukaryota</taxon>
        <taxon>Fungi</taxon>
        <taxon>Dikarya</taxon>
        <taxon>Ascomycota</taxon>
        <taxon>Pezizomycotina</taxon>
        <taxon>Sordariomycetes</taxon>
        <taxon>Hypocreomycetidae</taxon>
        <taxon>Hypocreales</taxon>
        <taxon>Ophiocordycipitaceae</taxon>
        <taxon>Ophiocordyceps</taxon>
    </lineage>
</organism>
<dbReference type="GO" id="GO:0005840">
    <property type="term" value="C:ribosome"/>
    <property type="evidence" value="ECO:0007669"/>
    <property type="project" value="UniProtKB-KW"/>
</dbReference>
<keyword evidence="5" id="KW-0496">Mitochondrion</keyword>
<dbReference type="GO" id="GO:0003735">
    <property type="term" value="F:structural constituent of ribosome"/>
    <property type="evidence" value="ECO:0007669"/>
    <property type="project" value="TreeGrafter"/>
</dbReference>
<comment type="caution">
    <text evidence="9">The sequence shown here is derived from an EMBL/GenBank/DDBJ whole genome shotgun (WGS) entry which is preliminary data.</text>
</comment>
<evidence type="ECO:0000256" key="1">
    <source>
        <dbReference type="ARBA" id="ARBA00004173"/>
    </source>
</evidence>
<keyword evidence="4" id="KW-0805">Transcription regulation</keyword>
<keyword evidence="6" id="KW-0804">Transcription</keyword>
<evidence type="ECO:0000256" key="7">
    <source>
        <dbReference type="ARBA" id="ARBA00023274"/>
    </source>
</evidence>
<dbReference type="GO" id="GO:1990904">
    <property type="term" value="C:ribonucleoprotein complex"/>
    <property type="evidence" value="ECO:0007669"/>
    <property type="project" value="UniProtKB-KW"/>
</dbReference>